<dbReference type="InterPro" id="IPR001478">
    <property type="entry name" value="PDZ"/>
</dbReference>
<evidence type="ECO:0000259" key="12">
    <source>
        <dbReference type="PROSITE" id="PS50106"/>
    </source>
</evidence>
<keyword evidence="14" id="KW-1185">Reference proteome</keyword>
<protein>
    <recommendedName>
        <fullName evidence="11">Zinc metalloprotease</fullName>
        <ecNumber evidence="11">3.4.24.-</ecNumber>
    </recommendedName>
</protein>
<dbReference type="SUPFAM" id="SSF50156">
    <property type="entry name" value="PDZ domain-like"/>
    <property type="match status" value="1"/>
</dbReference>
<keyword evidence="4 13" id="KW-0645">Protease</keyword>
<dbReference type="CDD" id="cd23081">
    <property type="entry name" value="cpPDZ_EcRseP-like"/>
    <property type="match status" value="1"/>
</dbReference>
<reference evidence="13 14" key="1">
    <citation type="journal article" date="2018" name="MBio">
        <title>Insights into the evolution of host association through the isolation and characterization of a novel human periodontal pathobiont, Desulfobulbus oralis.</title>
        <authorList>
            <person name="Cross K.L."/>
            <person name="Chirania P."/>
            <person name="Xiong W."/>
            <person name="Beall C.J."/>
            <person name="Elkins J.G."/>
            <person name="Giannone R.J."/>
            <person name="Griffen A.L."/>
            <person name="Guss A.M."/>
            <person name="Hettich R.L."/>
            <person name="Joshi S.S."/>
            <person name="Mokrzan E.M."/>
            <person name="Martin R.K."/>
            <person name="Zhulin I.B."/>
            <person name="Leys E.J."/>
            <person name="Podar M."/>
        </authorList>
    </citation>
    <scope>NUCLEOTIDE SEQUENCE [LARGE SCALE GENOMIC DNA]</scope>
    <source>
        <strain evidence="13 14">ORNL</strain>
    </source>
</reference>
<keyword evidence="6 11" id="KW-0378">Hydrolase</keyword>
<dbReference type="GO" id="GO:0006508">
    <property type="term" value="P:proteolysis"/>
    <property type="evidence" value="ECO:0007669"/>
    <property type="project" value="UniProtKB-KW"/>
</dbReference>
<dbReference type="KEGG" id="deo:CAY53_10580"/>
<organism evidence="13 14">
    <name type="scientific">Desulfobulbus oralis</name>
    <dbReference type="NCBI Taxonomy" id="1986146"/>
    <lineage>
        <taxon>Bacteria</taxon>
        <taxon>Pseudomonadati</taxon>
        <taxon>Thermodesulfobacteriota</taxon>
        <taxon>Desulfobulbia</taxon>
        <taxon>Desulfobulbales</taxon>
        <taxon>Desulfobulbaceae</taxon>
        <taxon>Desulfobulbus</taxon>
    </lineage>
</organism>
<proteinExistence type="inferred from homology"/>
<evidence type="ECO:0000256" key="9">
    <source>
        <dbReference type="ARBA" id="ARBA00023049"/>
    </source>
</evidence>
<dbReference type="GO" id="GO:0046872">
    <property type="term" value="F:metal ion binding"/>
    <property type="evidence" value="ECO:0007669"/>
    <property type="project" value="UniProtKB-KW"/>
</dbReference>
<comment type="similarity">
    <text evidence="3 11">Belongs to the peptidase M50B family.</text>
</comment>
<comment type="cofactor">
    <cofactor evidence="1 11">
        <name>Zn(2+)</name>
        <dbReference type="ChEBI" id="CHEBI:29105"/>
    </cofactor>
</comment>
<evidence type="ECO:0000256" key="5">
    <source>
        <dbReference type="ARBA" id="ARBA00022692"/>
    </source>
</evidence>
<dbReference type="InterPro" id="IPR008915">
    <property type="entry name" value="Peptidase_M50"/>
</dbReference>
<dbReference type="PANTHER" id="PTHR42837">
    <property type="entry name" value="REGULATOR OF SIGMA-E PROTEASE RSEP"/>
    <property type="match status" value="1"/>
</dbReference>
<dbReference type="InterPro" id="IPR004387">
    <property type="entry name" value="Pept_M50_Zn"/>
</dbReference>
<gene>
    <name evidence="13" type="ORF">CAY53_10580</name>
</gene>
<dbReference type="Proteomes" id="UP000239867">
    <property type="component" value="Chromosome"/>
</dbReference>
<feature type="transmembrane region" description="Helical" evidence="11">
    <location>
        <begin position="236"/>
        <end position="258"/>
    </location>
</feature>
<evidence type="ECO:0000256" key="8">
    <source>
        <dbReference type="ARBA" id="ARBA00022989"/>
    </source>
</evidence>
<dbReference type="Gene3D" id="2.30.42.10">
    <property type="match status" value="1"/>
</dbReference>
<evidence type="ECO:0000256" key="7">
    <source>
        <dbReference type="ARBA" id="ARBA00022833"/>
    </source>
</evidence>
<evidence type="ECO:0000256" key="1">
    <source>
        <dbReference type="ARBA" id="ARBA00001947"/>
    </source>
</evidence>
<evidence type="ECO:0000256" key="11">
    <source>
        <dbReference type="RuleBase" id="RU362031"/>
    </source>
</evidence>
<dbReference type="PROSITE" id="PS50106">
    <property type="entry name" value="PDZ"/>
    <property type="match status" value="1"/>
</dbReference>
<evidence type="ECO:0000313" key="13">
    <source>
        <dbReference type="EMBL" id="AVD71859.1"/>
    </source>
</evidence>
<feature type="transmembrane region" description="Helical" evidence="11">
    <location>
        <begin position="6"/>
        <end position="24"/>
    </location>
</feature>
<evidence type="ECO:0000256" key="6">
    <source>
        <dbReference type="ARBA" id="ARBA00022801"/>
    </source>
</evidence>
<dbReference type="SMART" id="SM00228">
    <property type="entry name" value="PDZ"/>
    <property type="match status" value="1"/>
</dbReference>
<name>A0A2L1GQA0_9BACT</name>
<dbReference type="GO" id="GO:0016020">
    <property type="term" value="C:membrane"/>
    <property type="evidence" value="ECO:0007669"/>
    <property type="project" value="UniProtKB-SubCell"/>
</dbReference>
<dbReference type="Pfam" id="PF17820">
    <property type="entry name" value="PDZ_6"/>
    <property type="match status" value="1"/>
</dbReference>
<dbReference type="InterPro" id="IPR041489">
    <property type="entry name" value="PDZ_6"/>
</dbReference>
<dbReference type="AlphaFoldDB" id="A0A2L1GQA0"/>
<feature type="transmembrane region" description="Helical" evidence="11">
    <location>
        <begin position="293"/>
        <end position="315"/>
    </location>
</feature>
<keyword evidence="11" id="KW-0479">Metal-binding</keyword>
<sequence>MSIFGSFFTALIAFVIVLGILIFVHEFGHFIVAKAFGVRVLKFSLGFGRPILSRKWGETEYMLSAVPLGGYVKMLGEDNDAEIDSEERSRSFSHKAAWQRFLVVFAGPFFNLFFAVLLYFGLFALVGVPQVEPAEGGLVGQVLAGSPAERAGIRAGDLILAIDGQKITTWEQITGQVQKAGGRALHLDIRRGEKKVALQVIPELLPERNMLGEDLGPKRYMLGLMHGWNESYVKRPLGFCAVSALSYTWNLTSLNLLILGKMLQGKVPANELGGPIRIAEFAGERMQAGIRKFVDFVALVSIGLGVLNLLPVPVLDGGHLAFLSFEMLRGKPASERVMEIGQKIGMTLLVALMVFVFYNDIARLVQRWLIR</sequence>
<accession>A0A2L1GQA0</accession>
<keyword evidence="10 11" id="KW-0472">Membrane</keyword>
<feature type="transmembrane region" description="Helical" evidence="11">
    <location>
        <begin position="344"/>
        <end position="361"/>
    </location>
</feature>
<keyword evidence="9 11" id="KW-0482">Metalloprotease</keyword>
<dbReference type="CDD" id="cd06163">
    <property type="entry name" value="S2P-M50_PDZ_RseP-like"/>
    <property type="match status" value="1"/>
</dbReference>
<keyword evidence="7 11" id="KW-0862">Zinc</keyword>
<dbReference type="NCBIfam" id="TIGR00054">
    <property type="entry name" value="RIP metalloprotease RseP"/>
    <property type="match status" value="1"/>
</dbReference>
<keyword evidence="8 11" id="KW-1133">Transmembrane helix</keyword>
<dbReference type="PANTHER" id="PTHR42837:SF2">
    <property type="entry name" value="MEMBRANE METALLOPROTEASE ARASP2, CHLOROPLASTIC-RELATED"/>
    <property type="match status" value="1"/>
</dbReference>
<evidence type="ECO:0000256" key="10">
    <source>
        <dbReference type="ARBA" id="ARBA00023136"/>
    </source>
</evidence>
<keyword evidence="5 11" id="KW-0812">Transmembrane</keyword>
<feature type="domain" description="PDZ" evidence="12">
    <location>
        <begin position="120"/>
        <end position="167"/>
    </location>
</feature>
<dbReference type="EMBL" id="CP021255">
    <property type="protein sequence ID" value="AVD71859.1"/>
    <property type="molecule type" value="Genomic_DNA"/>
</dbReference>
<dbReference type="RefSeq" id="WP_104937088.1">
    <property type="nucleotide sequence ID" value="NZ_CP021255.1"/>
</dbReference>
<dbReference type="EC" id="3.4.24.-" evidence="11"/>
<evidence type="ECO:0000256" key="3">
    <source>
        <dbReference type="ARBA" id="ARBA00007931"/>
    </source>
</evidence>
<dbReference type="GO" id="GO:0004222">
    <property type="term" value="F:metalloendopeptidase activity"/>
    <property type="evidence" value="ECO:0007669"/>
    <property type="project" value="InterPro"/>
</dbReference>
<evidence type="ECO:0000256" key="4">
    <source>
        <dbReference type="ARBA" id="ARBA00022670"/>
    </source>
</evidence>
<dbReference type="Pfam" id="PF02163">
    <property type="entry name" value="Peptidase_M50"/>
    <property type="match status" value="1"/>
</dbReference>
<evidence type="ECO:0000256" key="2">
    <source>
        <dbReference type="ARBA" id="ARBA00004141"/>
    </source>
</evidence>
<evidence type="ECO:0000313" key="14">
    <source>
        <dbReference type="Proteomes" id="UP000239867"/>
    </source>
</evidence>
<feature type="transmembrane region" description="Helical" evidence="11">
    <location>
        <begin position="101"/>
        <end position="126"/>
    </location>
</feature>
<dbReference type="InterPro" id="IPR036034">
    <property type="entry name" value="PDZ_sf"/>
</dbReference>
<comment type="subcellular location">
    <subcellularLocation>
        <location evidence="2">Membrane</location>
        <topology evidence="2">Multi-pass membrane protein</topology>
    </subcellularLocation>
</comment>
<dbReference type="OrthoDB" id="9782003at2"/>